<comment type="catalytic activity">
    <reaction evidence="4">
        <text>N-methylethanolamine phosphate + S-adenosyl-L-methionine = N,N-dimethylethanolamine phosphate + S-adenosyl-L-homocysteine + H(+)</text>
        <dbReference type="Rhea" id="RHEA:25321"/>
        <dbReference type="ChEBI" id="CHEBI:15378"/>
        <dbReference type="ChEBI" id="CHEBI:57781"/>
        <dbReference type="ChEBI" id="CHEBI:57856"/>
        <dbReference type="ChEBI" id="CHEBI:58641"/>
        <dbReference type="ChEBI" id="CHEBI:59789"/>
        <dbReference type="EC" id="2.1.1.103"/>
    </reaction>
    <physiologicalReaction direction="left-to-right" evidence="4">
        <dbReference type="Rhea" id="RHEA:25322"/>
    </physiologicalReaction>
</comment>
<feature type="compositionally biased region" description="Polar residues" evidence="5">
    <location>
        <begin position="1"/>
        <end position="17"/>
    </location>
</feature>
<dbReference type="Gramene" id="Pp3c4_11050V3.1">
    <property type="protein sequence ID" value="Pp3c4_11050V3.1"/>
    <property type="gene ID" value="Pp3c4_11050"/>
</dbReference>
<dbReference type="InParanoid" id="A0A7I4DP70"/>
<dbReference type="Proteomes" id="UP000006727">
    <property type="component" value="Chromosome 4"/>
</dbReference>
<proteinExistence type="predicted"/>
<reference evidence="6" key="3">
    <citation type="submission" date="2020-12" db="UniProtKB">
        <authorList>
            <consortium name="EnsemblPlants"/>
        </authorList>
    </citation>
    <scope>IDENTIFICATION</scope>
</reference>
<name>A0A7I4DP70_PHYPA</name>
<reference evidence="6 7" key="1">
    <citation type="journal article" date="2008" name="Science">
        <title>The Physcomitrella genome reveals evolutionary insights into the conquest of land by plants.</title>
        <authorList>
            <person name="Rensing S."/>
            <person name="Lang D."/>
            <person name="Zimmer A."/>
            <person name="Terry A."/>
            <person name="Salamov A."/>
            <person name="Shapiro H."/>
            <person name="Nishiyama T."/>
            <person name="Perroud P.-F."/>
            <person name="Lindquist E."/>
            <person name="Kamisugi Y."/>
            <person name="Tanahashi T."/>
            <person name="Sakakibara K."/>
            <person name="Fujita T."/>
            <person name="Oishi K."/>
            <person name="Shin-I T."/>
            <person name="Kuroki Y."/>
            <person name="Toyoda A."/>
            <person name="Suzuki Y."/>
            <person name="Hashimoto A."/>
            <person name="Yamaguchi K."/>
            <person name="Sugano A."/>
            <person name="Kohara Y."/>
            <person name="Fujiyama A."/>
            <person name="Anterola A."/>
            <person name="Aoki S."/>
            <person name="Ashton N."/>
            <person name="Barbazuk W.B."/>
            <person name="Barker E."/>
            <person name="Bennetzen J."/>
            <person name="Bezanilla M."/>
            <person name="Blankenship R."/>
            <person name="Cho S.H."/>
            <person name="Dutcher S."/>
            <person name="Estelle M."/>
            <person name="Fawcett J.A."/>
            <person name="Gundlach H."/>
            <person name="Hanada K."/>
            <person name="Heyl A."/>
            <person name="Hicks K.A."/>
            <person name="Hugh J."/>
            <person name="Lohr M."/>
            <person name="Mayer K."/>
            <person name="Melkozernov A."/>
            <person name="Murata T."/>
            <person name="Nelson D."/>
            <person name="Pils B."/>
            <person name="Prigge M."/>
            <person name="Reiss B."/>
            <person name="Renner T."/>
            <person name="Rombauts S."/>
            <person name="Rushton P."/>
            <person name="Sanderfoot A."/>
            <person name="Schween G."/>
            <person name="Shiu S.-H."/>
            <person name="Stueber K."/>
            <person name="Theodoulou F.L."/>
            <person name="Tu H."/>
            <person name="Van de Peer Y."/>
            <person name="Verrier P.J."/>
            <person name="Waters E."/>
            <person name="Wood A."/>
            <person name="Yang L."/>
            <person name="Cove D."/>
            <person name="Cuming A."/>
            <person name="Hasebe M."/>
            <person name="Lucas S."/>
            <person name="Mishler D.B."/>
            <person name="Reski R."/>
            <person name="Grigoriev I."/>
            <person name="Quatrano R.S."/>
            <person name="Boore J.L."/>
        </authorList>
    </citation>
    <scope>NUCLEOTIDE SEQUENCE [LARGE SCALE GENOMIC DNA]</scope>
    <source>
        <strain evidence="6 7">cv. Gransden 2004</strain>
    </source>
</reference>
<evidence type="ECO:0000256" key="5">
    <source>
        <dbReference type="SAM" id="MobiDB-lite"/>
    </source>
</evidence>
<dbReference type="GO" id="GO:0000234">
    <property type="term" value="F:phosphoethanolamine N-methyltransferase activity"/>
    <property type="evidence" value="ECO:0007669"/>
    <property type="project" value="UniProtKB-EC"/>
</dbReference>
<evidence type="ECO:0000313" key="6">
    <source>
        <dbReference type="EnsemblPlants" id="Pp3c4_11050V3.1"/>
    </source>
</evidence>
<organism evidence="6 7">
    <name type="scientific">Physcomitrium patens</name>
    <name type="common">Spreading-leaved earth moss</name>
    <name type="synonym">Physcomitrella patens</name>
    <dbReference type="NCBI Taxonomy" id="3218"/>
    <lineage>
        <taxon>Eukaryota</taxon>
        <taxon>Viridiplantae</taxon>
        <taxon>Streptophyta</taxon>
        <taxon>Embryophyta</taxon>
        <taxon>Bryophyta</taxon>
        <taxon>Bryophytina</taxon>
        <taxon>Bryopsida</taxon>
        <taxon>Funariidae</taxon>
        <taxon>Funariales</taxon>
        <taxon>Funariaceae</taxon>
        <taxon>Physcomitrium</taxon>
    </lineage>
</organism>
<reference evidence="6 7" key="2">
    <citation type="journal article" date="2018" name="Plant J.">
        <title>The Physcomitrella patens chromosome-scale assembly reveals moss genome structure and evolution.</title>
        <authorList>
            <person name="Lang D."/>
            <person name="Ullrich K.K."/>
            <person name="Murat F."/>
            <person name="Fuchs J."/>
            <person name="Jenkins J."/>
            <person name="Haas F.B."/>
            <person name="Piednoel M."/>
            <person name="Gundlach H."/>
            <person name="Van Bel M."/>
            <person name="Meyberg R."/>
            <person name="Vives C."/>
            <person name="Morata J."/>
            <person name="Symeonidi A."/>
            <person name="Hiss M."/>
            <person name="Muchero W."/>
            <person name="Kamisugi Y."/>
            <person name="Saleh O."/>
            <person name="Blanc G."/>
            <person name="Decker E.L."/>
            <person name="van Gessel N."/>
            <person name="Grimwood J."/>
            <person name="Hayes R.D."/>
            <person name="Graham S.W."/>
            <person name="Gunter L.E."/>
            <person name="McDaniel S.F."/>
            <person name="Hoernstein S.N.W."/>
            <person name="Larsson A."/>
            <person name="Li F.W."/>
            <person name="Perroud P.F."/>
            <person name="Phillips J."/>
            <person name="Ranjan P."/>
            <person name="Rokshar D.S."/>
            <person name="Rothfels C.J."/>
            <person name="Schneider L."/>
            <person name="Shu S."/>
            <person name="Stevenson D.W."/>
            <person name="Thummler F."/>
            <person name="Tillich M."/>
            <person name="Villarreal Aguilar J.C."/>
            <person name="Widiez T."/>
            <person name="Wong G.K."/>
            <person name="Wymore A."/>
            <person name="Zhang Y."/>
            <person name="Zimmer A.D."/>
            <person name="Quatrano R.S."/>
            <person name="Mayer K.F.X."/>
            <person name="Goodstein D."/>
            <person name="Casacuberta J.M."/>
            <person name="Vandepoele K."/>
            <person name="Reski R."/>
            <person name="Cuming A.C."/>
            <person name="Tuskan G.A."/>
            <person name="Maumus F."/>
            <person name="Salse J."/>
            <person name="Schmutz J."/>
            <person name="Rensing S.A."/>
        </authorList>
    </citation>
    <scope>NUCLEOTIDE SEQUENCE [LARGE SCALE GENOMIC DNA]</scope>
    <source>
        <strain evidence="6 7">cv. Gransden 2004</strain>
    </source>
</reference>
<keyword evidence="7" id="KW-1185">Reference proteome</keyword>
<accession>A0A7I4DP70</accession>
<evidence type="ECO:0000256" key="2">
    <source>
        <dbReference type="ARBA" id="ARBA00022679"/>
    </source>
</evidence>
<protein>
    <submittedName>
        <fullName evidence="6">Uncharacterized protein</fullName>
    </submittedName>
</protein>
<dbReference type="GO" id="GO:0032259">
    <property type="term" value="P:methylation"/>
    <property type="evidence" value="ECO:0007669"/>
    <property type="project" value="UniProtKB-KW"/>
</dbReference>
<dbReference type="EnsemblPlants" id="Pp3c4_11050V3.1">
    <property type="protein sequence ID" value="Pp3c4_11050V3.1"/>
    <property type="gene ID" value="Pp3c4_11050"/>
</dbReference>
<evidence type="ECO:0000313" key="7">
    <source>
        <dbReference type="Proteomes" id="UP000006727"/>
    </source>
</evidence>
<feature type="region of interest" description="Disordered" evidence="5">
    <location>
        <begin position="1"/>
        <end position="31"/>
    </location>
</feature>
<dbReference type="PANTHER" id="PTHR44307:SF2">
    <property type="entry name" value="PHOSPHOETHANOLAMINE METHYLTRANSFERASE ISOFORM X1"/>
    <property type="match status" value="1"/>
</dbReference>
<dbReference type="PANTHER" id="PTHR44307">
    <property type="entry name" value="PHOSPHOETHANOLAMINE METHYLTRANSFERASE"/>
    <property type="match status" value="1"/>
</dbReference>
<sequence length="109" mass="11946">MNTVRALLSPTSGTLFRSSRKEPAGSGGARTWSSVSSLACKSCSKYSIRAVASYIKQRGYDLHSVETYDAQGSGFINVLVEDLIDQLVEVLKNELPATEQAHDKFVEEF</sequence>
<evidence type="ECO:0000256" key="4">
    <source>
        <dbReference type="ARBA" id="ARBA00047841"/>
    </source>
</evidence>
<keyword evidence="2" id="KW-0808">Transferase</keyword>
<dbReference type="EMBL" id="ABEU02000004">
    <property type="status" value="NOT_ANNOTATED_CDS"/>
    <property type="molecule type" value="Genomic_DNA"/>
</dbReference>
<evidence type="ECO:0000256" key="1">
    <source>
        <dbReference type="ARBA" id="ARBA00022603"/>
    </source>
</evidence>
<evidence type="ECO:0000256" key="3">
    <source>
        <dbReference type="ARBA" id="ARBA00047619"/>
    </source>
</evidence>
<comment type="catalytic activity">
    <reaction evidence="3">
        <text>N,N-dimethylethanolamine phosphate + S-adenosyl-L-methionine = phosphocholine + S-adenosyl-L-homocysteine + H(+)</text>
        <dbReference type="Rhea" id="RHEA:25325"/>
        <dbReference type="ChEBI" id="CHEBI:15378"/>
        <dbReference type="ChEBI" id="CHEBI:57856"/>
        <dbReference type="ChEBI" id="CHEBI:58641"/>
        <dbReference type="ChEBI" id="CHEBI:59789"/>
        <dbReference type="ChEBI" id="CHEBI:295975"/>
        <dbReference type="EC" id="2.1.1.103"/>
    </reaction>
    <physiologicalReaction direction="left-to-right" evidence="3">
        <dbReference type="Rhea" id="RHEA:25326"/>
    </physiologicalReaction>
</comment>
<dbReference type="AlphaFoldDB" id="A0A7I4DP70"/>
<keyword evidence="1" id="KW-0489">Methyltransferase</keyword>